<dbReference type="AlphaFoldDB" id="A0A916SRC7"/>
<protein>
    <submittedName>
        <fullName evidence="1">Uncharacterized protein</fullName>
    </submittedName>
</protein>
<sequence length="49" mass="4842">MGLLGMVSLAPTAMVKLGSAPLGCKVNVSTVMVTEPALSVADVGVIAEL</sequence>
<dbReference type="EMBL" id="BMIG01000022">
    <property type="protein sequence ID" value="GGB13772.1"/>
    <property type="molecule type" value="Genomic_DNA"/>
</dbReference>
<gene>
    <name evidence="1" type="ORF">GCM10011496_38410</name>
</gene>
<name>A0A916SRC7_9BURK</name>
<organism evidence="1 2">
    <name type="scientific">Polaromonas eurypsychrophila</name>
    <dbReference type="NCBI Taxonomy" id="1614635"/>
    <lineage>
        <taxon>Bacteria</taxon>
        <taxon>Pseudomonadati</taxon>
        <taxon>Pseudomonadota</taxon>
        <taxon>Betaproteobacteria</taxon>
        <taxon>Burkholderiales</taxon>
        <taxon>Comamonadaceae</taxon>
        <taxon>Polaromonas</taxon>
    </lineage>
</organism>
<keyword evidence="2" id="KW-1185">Reference proteome</keyword>
<comment type="caution">
    <text evidence="1">The sequence shown here is derived from an EMBL/GenBank/DDBJ whole genome shotgun (WGS) entry which is preliminary data.</text>
</comment>
<evidence type="ECO:0000313" key="1">
    <source>
        <dbReference type="EMBL" id="GGB13772.1"/>
    </source>
</evidence>
<evidence type="ECO:0000313" key="2">
    <source>
        <dbReference type="Proteomes" id="UP000620596"/>
    </source>
</evidence>
<reference evidence="1" key="1">
    <citation type="journal article" date="2014" name="Int. J. Syst. Evol. Microbiol.">
        <title>Complete genome sequence of Corynebacterium casei LMG S-19264T (=DSM 44701T), isolated from a smear-ripened cheese.</title>
        <authorList>
            <consortium name="US DOE Joint Genome Institute (JGI-PGF)"/>
            <person name="Walter F."/>
            <person name="Albersmeier A."/>
            <person name="Kalinowski J."/>
            <person name="Ruckert C."/>
        </authorList>
    </citation>
    <scope>NUCLEOTIDE SEQUENCE</scope>
    <source>
        <strain evidence="1">CGMCC 1.15322</strain>
    </source>
</reference>
<dbReference type="Proteomes" id="UP000620596">
    <property type="component" value="Unassembled WGS sequence"/>
</dbReference>
<accession>A0A916SRC7</accession>
<reference evidence="1" key="2">
    <citation type="submission" date="2020-09" db="EMBL/GenBank/DDBJ databases">
        <authorList>
            <person name="Sun Q."/>
            <person name="Zhou Y."/>
        </authorList>
    </citation>
    <scope>NUCLEOTIDE SEQUENCE</scope>
    <source>
        <strain evidence="1">CGMCC 1.15322</strain>
    </source>
</reference>
<proteinExistence type="predicted"/>